<feature type="transmembrane region" description="Helical" evidence="8">
    <location>
        <begin position="374"/>
        <end position="394"/>
    </location>
</feature>
<feature type="transmembrane region" description="Helical" evidence="8">
    <location>
        <begin position="237"/>
        <end position="257"/>
    </location>
</feature>
<comment type="caution">
    <text evidence="10">The sequence shown here is derived from an EMBL/GenBank/DDBJ whole genome shotgun (WGS) entry which is preliminary data.</text>
</comment>
<evidence type="ECO:0000256" key="8">
    <source>
        <dbReference type="SAM" id="Phobius"/>
    </source>
</evidence>
<dbReference type="EMBL" id="MLYO01000060">
    <property type="protein sequence ID" value="OIJ96826.1"/>
    <property type="molecule type" value="Genomic_DNA"/>
</dbReference>
<name>A0A1S2PTE9_9ACTN</name>
<feature type="transmembrane region" description="Helical" evidence="8">
    <location>
        <begin position="587"/>
        <end position="607"/>
    </location>
</feature>
<protein>
    <recommendedName>
        <fullName evidence="9">SSD domain-containing protein</fullName>
    </recommendedName>
</protein>
<dbReference type="Gene3D" id="1.20.1640.10">
    <property type="entry name" value="Multidrug efflux transporter AcrB transmembrane domain"/>
    <property type="match status" value="2"/>
</dbReference>
<dbReference type="PANTHER" id="PTHR33406:SF11">
    <property type="entry name" value="MEMBRANE PROTEIN SCO6666-RELATED"/>
    <property type="match status" value="1"/>
</dbReference>
<dbReference type="RefSeq" id="WP_071384461.1">
    <property type="nucleotide sequence ID" value="NZ_MLYO01000060.1"/>
</dbReference>
<dbReference type="PROSITE" id="PS50156">
    <property type="entry name" value="SSD"/>
    <property type="match status" value="1"/>
</dbReference>
<dbReference type="AlphaFoldDB" id="A0A1S2PTE9"/>
<organism evidence="10 11">
    <name type="scientific">Streptomyces monashensis</name>
    <dbReference type="NCBI Taxonomy" id="1678012"/>
    <lineage>
        <taxon>Bacteria</taxon>
        <taxon>Bacillati</taxon>
        <taxon>Actinomycetota</taxon>
        <taxon>Actinomycetes</taxon>
        <taxon>Kitasatosporales</taxon>
        <taxon>Streptomycetaceae</taxon>
        <taxon>Streptomyces</taxon>
    </lineage>
</organism>
<dbReference type="InterPro" id="IPR050545">
    <property type="entry name" value="Mycobact_MmpL"/>
</dbReference>
<keyword evidence="5 8" id="KW-1133">Transmembrane helix</keyword>
<feature type="transmembrane region" description="Helical" evidence="8">
    <location>
        <begin position="671"/>
        <end position="691"/>
    </location>
</feature>
<evidence type="ECO:0000259" key="9">
    <source>
        <dbReference type="PROSITE" id="PS50156"/>
    </source>
</evidence>
<dbReference type="GO" id="GO:0005886">
    <property type="term" value="C:plasma membrane"/>
    <property type="evidence" value="ECO:0007669"/>
    <property type="project" value="UniProtKB-SubCell"/>
</dbReference>
<feature type="transmembrane region" description="Helical" evidence="8">
    <location>
        <begin position="628"/>
        <end position="651"/>
    </location>
</feature>
<keyword evidence="3" id="KW-1003">Cell membrane</keyword>
<proteinExistence type="inferred from homology"/>
<feature type="transmembrane region" description="Helical" evidence="8">
    <location>
        <begin position="312"/>
        <end position="337"/>
    </location>
</feature>
<evidence type="ECO:0000256" key="2">
    <source>
        <dbReference type="ARBA" id="ARBA00010157"/>
    </source>
</evidence>
<dbReference type="Proteomes" id="UP000179642">
    <property type="component" value="Unassembled WGS sequence"/>
</dbReference>
<evidence type="ECO:0000256" key="7">
    <source>
        <dbReference type="SAM" id="MobiDB-lite"/>
    </source>
</evidence>
<dbReference type="PANTHER" id="PTHR33406">
    <property type="entry name" value="MEMBRANE PROTEIN MJ1562-RELATED"/>
    <property type="match status" value="1"/>
</dbReference>
<keyword evidence="6 8" id="KW-0472">Membrane</keyword>
<evidence type="ECO:0000256" key="4">
    <source>
        <dbReference type="ARBA" id="ARBA00022692"/>
    </source>
</evidence>
<dbReference type="InterPro" id="IPR004869">
    <property type="entry name" value="MMPL_dom"/>
</dbReference>
<feature type="transmembrane region" description="Helical" evidence="8">
    <location>
        <begin position="522"/>
        <end position="544"/>
    </location>
</feature>
<feature type="transmembrane region" description="Helical" evidence="8">
    <location>
        <begin position="549"/>
        <end position="567"/>
    </location>
</feature>
<dbReference type="SUPFAM" id="SSF82866">
    <property type="entry name" value="Multidrug efflux transporter AcrB transmembrane domain"/>
    <property type="match status" value="2"/>
</dbReference>
<feature type="domain" description="SSD" evidence="9">
    <location>
        <begin position="208"/>
        <end position="335"/>
    </location>
</feature>
<gene>
    <name evidence="10" type="ORF">BIV23_31890</name>
</gene>
<comment type="similarity">
    <text evidence="2">Belongs to the resistance-nodulation-cell division (RND) (TC 2.A.6) family. MmpL subfamily.</text>
</comment>
<evidence type="ECO:0000256" key="6">
    <source>
        <dbReference type="ARBA" id="ARBA00023136"/>
    </source>
</evidence>
<evidence type="ECO:0000256" key="1">
    <source>
        <dbReference type="ARBA" id="ARBA00004651"/>
    </source>
</evidence>
<comment type="subcellular location">
    <subcellularLocation>
        <location evidence="1">Cell membrane</location>
        <topology evidence="1">Multi-pass membrane protein</topology>
    </subcellularLocation>
</comment>
<accession>A0A1S2PTE9</accession>
<evidence type="ECO:0000313" key="11">
    <source>
        <dbReference type="Proteomes" id="UP000179642"/>
    </source>
</evidence>
<reference evidence="10 11" key="1">
    <citation type="submission" date="2016-10" db="EMBL/GenBank/DDBJ databases">
        <title>Genome sequence of Streptomyces sp. MUSC 1.</title>
        <authorList>
            <person name="Lee L.-H."/>
            <person name="Ser H.-L."/>
            <person name="Law J.W.-F."/>
        </authorList>
    </citation>
    <scope>NUCLEOTIDE SEQUENCE [LARGE SCALE GENOMIC DNA]</scope>
    <source>
        <strain evidence="10 11">MUSC 1</strain>
    </source>
</reference>
<evidence type="ECO:0000256" key="5">
    <source>
        <dbReference type="ARBA" id="ARBA00022989"/>
    </source>
</evidence>
<evidence type="ECO:0000256" key="3">
    <source>
        <dbReference type="ARBA" id="ARBA00022475"/>
    </source>
</evidence>
<evidence type="ECO:0000313" key="10">
    <source>
        <dbReference type="EMBL" id="OIJ96826.1"/>
    </source>
</evidence>
<feature type="transmembrane region" description="Helical" evidence="8">
    <location>
        <begin position="285"/>
        <end position="306"/>
    </location>
</feature>
<dbReference type="InterPro" id="IPR000731">
    <property type="entry name" value="SSD"/>
</dbReference>
<keyword evidence="4 8" id="KW-0812">Transmembrane</keyword>
<keyword evidence="11" id="KW-1185">Reference proteome</keyword>
<sequence length="735" mass="76190">MFSALGSVLHARRRASLLLAVLAAVLAALFGGTVESKLTNGLSDYDDPGGRNVVARRIIQQATGVDAQQGYAILVRTDAPIDPRAPLPAPVAAAVGLLRARPEVKQVVDYASAANPALVSTDSRSTVVLGSVVPMREQATVDAEKALQKAIAASPELRGRTWLGGATPGHVQVARVSNEDLAKAESLALPFILVLLFLVFRGVVAALVPVAGALVTLLLALAGLRLATMFMNVSTGALNLAFALGLGLAVDFGLLIVSRYREELAAHGPGAEAVRRTVASAGRTVFFSSMTVAAALASITVFPQPYVRSMGLAGVITVVSAALFALLGLPALLAVLGRRVNALAPRRWQRDTTARDAAGDRWHRIASGVMRRPVVVAVAATAVLLVVAAPVVGLKFTGADASTLPAGTSAGKVSRALDRDFAKPPADPLQIVLDTPADGPDLAAYAGRIGQVRGVESVGAPFRLDGRHWEVDAVLHGAPLGARAKSAAAAVQDINAPVPARYTGTTADFLAQRHSIGAKVPLAAAVLAVVTLLLLFAFSGSVVLPFKALLMNTLSTGAALGFLVWVFQHGNLGFTTQNGIETTTPVLVFALAFGLSTDYNVFLLGRIKEGRQAGLDDRRAVAEGLARTGPIVTSAAALFCLAVGALALSRLVFVQELGLGTAFAVLIDATLVRALLVPSLMALLGAANWWAPGPLRRLHTRLRLDRMEPPGPAPAAGGTVPGGDERQQRAVVSPT</sequence>
<feature type="region of interest" description="Disordered" evidence="7">
    <location>
        <begin position="706"/>
        <end position="735"/>
    </location>
</feature>
<dbReference type="OrthoDB" id="7051771at2"/>
<dbReference type="Pfam" id="PF03176">
    <property type="entry name" value="MMPL"/>
    <property type="match status" value="2"/>
</dbReference>